<gene>
    <name evidence="2" type="ORF">San01_26610</name>
</gene>
<dbReference type="Proteomes" id="UP000325598">
    <property type="component" value="Unassembled WGS sequence"/>
</dbReference>
<protein>
    <submittedName>
        <fullName evidence="2">Uncharacterized protein</fullName>
    </submittedName>
</protein>
<dbReference type="AlphaFoldDB" id="A0A5J4LC35"/>
<feature type="region of interest" description="Disordered" evidence="1">
    <location>
        <begin position="22"/>
        <end position="74"/>
    </location>
</feature>
<evidence type="ECO:0000313" key="2">
    <source>
        <dbReference type="EMBL" id="GES30174.1"/>
    </source>
</evidence>
<accession>A0A5J4LC35</accession>
<keyword evidence="3" id="KW-1185">Reference proteome</keyword>
<evidence type="ECO:0000313" key="3">
    <source>
        <dbReference type="Proteomes" id="UP000325598"/>
    </source>
</evidence>
<name>A0A5J4LC35_9ACTN</name>
<dbReference type="EMBL" id="BLAG01000007">
    <property type="protein sequence ID" value="GES30174.1"/>
    <property type="molecule type" value="Genomic_DNA"/>
</dbReference>
<organism evidence="2 3">
    <name type="scientific">Streptomyces angustmyceticus</name>
    <dbReference type="NCBI Taxonomy" id="285578"/>
    <lineage>
        <taxon>Bacteria</taxon>
        <taxon>Bacillati</taxon>
        <taxon>Actinomycetota</taxon>
        <taxon>Actinomycetes</taxon>
        <taxon>Kitasatosporales</taxon>
        <taxon>Streptomycetaceae</taxon>
        <taxon>Streptomyces</taxon>
    </lineage>
</organism>
<evidence type="ECO:0000256" key="1">
    <source>
        <dbReference type="SAM" id="MobiDB-lite"/>
    </source>
</evidence>
<reference evidence="2 3" key="1">
    <citation type="submission" date="2019-10" db="EMBL/GenBank/DDBJ databases">
        <title>Whole genome shotgun sequence of Streptomyces angustmyceticus NBRC 3934.</title>
        <authorList>
            <person name="Hosoyama A."/>
            <person name="Ichikawa N."/>
            <person name="Kimura A."/>
            <person name="Kitahashi Y."/>
            <person name="Komaki H."/>
            <person name="Uohara A."/>
        </authorList>
    </citation>
    <scope>NUCLEOTIDE SEQUENCE [LARGE SCALE GENOMIC DNA]</scope>
    <source>
        <strain evidence="2 3">NBRC 3934</strain>
    </source>
</reference>
<comment type="caution">
    <text evidence="2">The sequence shown here is derived from an EMBL/GenBank/DDBJ whole genome shotgun (WGS) entry which is preliminary data.</text>
</comment>
<sequence>MTVSRVRPWFLPTSLSAFLTEVWPEETADAPSEAGPDAPSGTPSDTRSGDTPPGARRPSAEAPRTTGEDPADRP</sequence>
<proteinExistence type="predicted"/>